<dbReference type="EMBL" id="FNEC01000002">
    <property type="protein sequence ID" value="SDI06239.1"/>
    <property type="molecule type" value="Genomic_DNA"/>
</dbReference>
<feature type="compositionally biased region" description="Low complexity" evidence="1">
    <location>
        <begin position="105"/>
        <end position="117"/>
    </location>
</feature>
<feature type="compositionally biased region" description="Low complexity" evidence="1">
    <location>
        <begin position="127"/>
        <end position="154"/>
    </location>
</feature>
<evidence type="ECO:0000256" key="2">
    <source>
        <dbReference type="SAM" id="SignalP"/>
    </source>
</evidence>
<reference evidence="3 6" key="1">
    <citation type="submission" date="2016-10" db="EMBL/GenBank/DDBJ databases">
        <authorList>
            <person name="de Groot N.N."/>
        </authorList>
    </citation>
    <scope>NUCLEOTIDE SEQUENCE [LARGE SCALE GENOMIC DNA]</scope>
    <source>
        <strain evidence="3 6">CCM 7361</strain>
    </source>
</reference>
<reference evidence="4 5" key="2">
    <citation type="submission" date="2017-06" db="EMBL/GenBank/DDBJ databases">
        <authorList>
            <person name="Varghese N."/>
            <person name="Submissions S."/>
        </authorList>
    </citation>
    <scope>NUCLEOTIDE SEQUENCE [LARGE SCALE GENOMIC DNA]</scope>
    <source>
        <strain evidence="4 5">RLD-1</strain>
    </source>
</reference>
<protein>
    <submittedName>
        <fullName evidence="3">Uncharacterized protein</fullName>
    </submittedName>
</protein>
<dbReference type="RefSeq" id="WP_089390272.1">
    <property type="nucleotide sequence ID" value="NZ_FNEC01000002.1"/>
</dbReference>
<feature type="signal peptide" evidence="2">
    <location>
        <begin position="1"/>
        <end position="24"/>
    </location>
</feature>
<evidence type="ECO:0000256" key="1">
    <source>
        <dbReference type="SAM" id="MobiDB-lite"/>
    </source>
</evidence>
<keyword evidence="2" id="KW-0732">Signal</keyword>
<dbReference type="Pfam" id="PF14559">
    <property type="entry name" value="TPR_19"/>
    <property type="match status" value="1"/>
</dbReference>
<accession>A0A239FJG5</accession>
<evidence type="ECO:0000313" key="4">
    <source>
        <dbReference type="EMBL" id="SNS56901.1"/>
    </source>
</evidence>
<dbReference type="PROSITE" id="PS51257">
    <property type="entry name" value="PROKAR_LIPOPROTEIN"/>
    <property type="match status" value="1"/>
</dbReference>
<dbReference type="Proteomes" id="UP000198309">
    <property type="component" value="Unassembled WGS sequence"/>
</dbReference>
<organism evidence="3 6">
    <name type="scientific">Pseudomonas delhiensis</name>
    <dbReference type="NCBI Taxonomy" id="366289"/>
    <lineage>
        <taxon>Bacteria</taxon>
        <taxon>Pseudomonadati</taxon>
        <taxon>Pseudomonadota</taxon>
        <taxon>Gammaproteobacteria</taxon>
        <taxon>Pseudomonadales</taxon>
        <taxon>Pseudomonadaceae</taxon>
        <taxon>Pseudomonas</taxon>
    </lineage>
</organism>
<name>A0A239FJG5_9PSED</name>
<evidence type="ECO:0000313" key="3">
    <source>
        <dbReference type="EMBL" id="SDI06239.1"/>
    </source>
</evidence>
<feature type="region of interest" description="Disordered" evidence="1">
    <location>
        <begin position="44"/>
        <end position="71"/>
    </location>
</feature>
<sequence>MRNAWFAVAAATAVLSGCATPQQGAIPVRDAGTAVSNQERVGYSNANRPASANTAPSAASQPAGDSGVTVMVPQDAGMAPIQTFPAQTGAAPISTAPVTPGTQYGSAPAAPTGSAPSNISATGGFSQQTYQQPVYQQQQPGYQQQAPAAPVQAPSGIPSRNAPLAADEQLDGPVLALLTTAQQQQGSGDLNGASASLERAQRIAPREPQVLYKLAQVRLAQGDAAQAEQVARRGLSLANGRPTLQASLWDVIAKAREAQGDAAGAATARQNAKATL</sequence>
<keyword evidence="5" id="KW-1185">Reference proteome</keyword>
<feature type="compositionally biased region" description="Low complexity" evidence="1">
    <location>
        <begin position="44"/>
        <end position="63"/>
    </location>
</feature>
<proteinExistence type="predicted"/>
<dbReference type="InterPro" id="IPR011990">
    <property type="entry name" value="TPR-like_helical_dom_sf"/>
</dbReference>
<dbReference type="Gene3D" id="1.25.40.10">
    <property type="entry name" value="Tetratricopeptide repeat domain"/>
    <property type="match status" value="1"/>
</dbReference>
<feature type="region of interest" description="Disordered" evidence="1">
    <location>
        <begin position="91"/>
        <end position="164"/>
    </location>
</feature>
<dbReference type="SUPFAM" id="SSF48452">
    <property type="entry name" value="TPR-like"/>
    <property type="match status" value="1"/>
</dbReference>
<evidence type="ECO:0000313" key="6">
    <source>
        <dbReference type="Proteomes" id="UP000199693"/>
    </source>
</evidence>
<dbReference type="AlphaFoldDB" id="A0A239FJG5"/>
<dbReference type="EMBL" id="FZPC01000003">
    <property type="protein sequence ID" value="SNS56901.1"/>
    <property type="molecule type" value="Genomic_DNA"/>
</dbReference>
<dbReference type="Proteomes" id="UP000199693">
    <property type="component" value="Unassembled WGS sequence"/>
</dbReference>
<gene>
    <name evidence="3" type="ORF">SAMN05216189_10029</name>
    <name evidence="4" type="ORF">SAMN06295949_103249</name>
</gene>
<evidence type="ECO:0000313" key="5">
    <source>
        <dbReference type="Proteomes" id="UP000198309"/>
    </source>
</evidence>
<feature type="chain" id="PRO_5030040636" evidence="2">
    <location>
        <begin position="25"/>
        <end position="276"/>
    </location>
</feature>